<sequence>MDNSRYPGLRDAIISEVGGIDSAVGLLVARFEDFASAQGKDRRQTATSPSGVILSGIPGSGKTRLALQFSQSTGLQFETVSCPDLFFADQGKSEARLIECFADTGGTTASPGTLKVLVLEDIDVLSGSKRPDTVEARMFSLLLDCIDTSDGVFVVGTTSMLTAIPEEIKRSGRLDTTIDTHLADVAARSAVLQIMLRKFPNAPSAEDIDRIAKTAHGFSAADLQSLCLRTFMDHKDATTADDLVRMASEVKPSNLSSLQSKIPRVLFSDIFGLDEIVRRVQSLVVDPLMHGEKYREMQVEPPRGALIYGPPGSGKSMLCCAVANELAVNTIWVDASQMRSMIVGESEKAIADLFSQARKSAPCILLFDHIDALAPKRGTSQTTENTSDRIVTSLLVEMDGFNANSGVQPFSPGVFVLAVTSRPHVVDSALLRPGRLDVRIGLGVPDAKQREAILVGYMAKTQTTADVRTNDAFIGMLVERTHGYTGADIANLCREAALTALRRDIGAEMVTGADFLKCLDAGLR</sequence>
<keyword evidence="2" id="KW-1185">Reference proteome</keyword>
<protein>
    <submittedName>
        <fullName evidence="1">Uncharacterized protein</fullName>
    </submittedName>
</protein>
<comment type="caution">
    <text evidence="1">The sequence shown here is derived from an EMBL/GenBank/DDBJ whole genome shotgun (WGS) entry which is preliminary data.</text>
</comment>
<dbReference type="EMBL" id="JANBPG010000005">
    <property type="protein sequence ID" value="KAJ1902139.1"/>
    <property type="molecule type" value="Genomic_DNA"/>
</dbReference>
<dbReference type="Proteomes" id="UP001150581">
    <property type="component" value="Unassembled WGS sequence"/>
</dbReference>
<reference evidence="1" key="1">
    <citation type="submission" date="2022-07" db="EMBL/GenBank/DDBJ databases">
        <title>Phylogenomic reconstructions and comparative analyses of Kickxellomycotina fungi.</title>
        <authorList>
            <person name="Reynolds N.K."/>
            <person name="Stajich J.E."/>
            <person name="Barry K."/>
            <person name="Grigoriev I.V."/>
            <person name="Crous P."/>
            <person name="Smith M.E."/>
        </authorList>
    </citation>
    <scope>NUCLEOTIDE SEQUENCE</scope>
    <source>
        <strain evidence="1">Benny 63K</strain>
    </source>
</reference>
<evidence type="ECO:0000313" key="2">
    <source>
        <dbReference type="Proteomes" id="UP001150581"/>
    </source>
</evidence>
<evidence type="ECO:0000313" key="1">
    <source>
        <dbReference type="EMBL" id="KAJ1902139.1"/>
    </source>
</evidence>
<gene>
    <name evidence="1" type="ORF">LPJ66_000228</name>
</gene>
<accession>A0ACC1IWM9</accession>
<proteinExistence type="predicted"/>
<name>A0ACC1IWM9_9FUNG</name>
<organism evidence="1 2">
    <name type="scientific">Kickxella alabastrina</name>
    <dbReference type="NCBI Taxonomy" id="61397"/>
    <lineage>
        <taxon>Eukaryota</taxon>
        <taxon>Fungi</taxon>
        <taxon>Fungi incertae sedis</taxon>
        <taxon>Zoopagomycota</taxon>
        <taxon>Kickxellomycotina</taxon>
        <taxon>Kickxellomycetes</taxon>
        <taxon>Kickxellales</taxon>
        <taxon>Kickxellaceae</taxon>
        <taxon>Kickxella</taxon>
    </lineage>
</organism>